<dbReference type="Proteomes" id="UP000320314">
    <property type="component" value="Unassembled WGS sequence"/>
</dbReference>
<comment type="caution">
    <text evidence="4">The sequence shown here is derived from an EMBL/GenBank/DDBJ whole genome shotgun (WGS) entry which is preliminary data.</text>
</comment>
<evidence type="ECO:0000256" key="1">
    <source>
        <dbReference type="PROSITE-ProRule" id="PRU00169"/>
    </source>
</evidence>
<protein>
    <submittedName>
        <fullName evidence="4">Response regulator</fullName>
    </submittedName>
</protein>
<dbReference type="GO" id="GO:0000160">
    <property type="term" value="P:phosphorelay signal transduction system"/>
    <property type="evidence" value="ECO:0007669"/>
    <property type="project" value="InterPro"/>
</dbReference>
<gene>
    <name evidence="4" type="ORF">FJU11_14015</name>
</gene>
<feature type="coiled-coil region" evidence="2">
    <location>
        <begin position="170"/>
        <end position="197"/>
    </location>
</feature>
<organism evidence="4 5">
    <name type="scientific">Pararhizobium mangrovi</name>
    <dbReference type="NCBI Taxonomy" id="2590452"/>
    <lineage>
        <taxon>Bacteria</taxon>
        <taxon>Pseudomonadati</taxon>
        <taxon>Pseudomonadota</taxon>
        <taxon>Alphaproteobacteria</taxon>
        <taxon>Hyphomicrobiales</taxon>
        <taxon>Rhizobiaceae</taxon>
        <taxon>Rhizobium/Agrobacterium group</taxon>
        <taxon>Pararhizobium</taxon>
    </lineage>
</organism>
<feature type="domain" description="Response regulatory" evidence="3">
    <location>
        <begin position="6"/>
        <end position="133"/>
    </location>
</feature>
<evidence type="ECO:0000259" key="3">
    <source>
        <dbReference type="PROSITE" id="PS50110"/>
    </source>
</evidence>
<dbReference type="InterPro" id="IPR001789">
    <property type="entry name" value="Sig_transdc_resp-reg_receiver"/>
</dbReference>
<dbReference type="InterPro" id="IPR011006">
    <property type="entry name" value="CheY-like_superfamily"/>
</dbReference>
<proteinExistence type="predicted"/>
<keyword evidence="5" id="KW-1185">Reference proteome</keyword>
<reference evidence="4 5" key="1">
    <citation type="submission" date="2019-06" db="EMBL/GenBank/DDBJ databases">
        <authorList>
            <person name="Li M."/>
        </authorList>
    </citation>
    <scope>NUCLEOTIDE SEQUENCE [LARGE SCALE GENOMIC DNA]</scope>
    <source>
        <strain evidence="4 5">BGMRC6574</strain>
    </source>
</reference>
<evidence type="ECO:0000313" key="5">
    <source>
        <dbReference type="Proteomes" id="UP000320314"/>
    </source>
</evidence>
<keyword evidence="2" id="KW-0175">Coiled coil</keyword>
<feature type="modified residue" description="4-aspartylphosphate" evidence="1">
    <location>
        <position position="65"/>
    </location>
</feature>
<dbReference type="RefSeq" id="WP_141167691.1">
    <property type="nucleotide sequence ID" value="NZ_VHLH01000027.1"/>
</dbReference>
<sequence>MRLDFNVLWVEDQPNNVSDQMERIASQIRKEGFRLAVKFAPSVDDATKYLDEEIYGDHVDLILMDYDLGPGKSGDEGLTEVRAIFPYKDLIFYSAKATADLAKMASKRNIQGIFTAHRPDLPGVVEEVFRNLVRKVLDIDHSRGIVMGATSDIDKVIFDGLSKVFDGCNAEQRAQAIQAIQKRLDEKQREFEKSVEAIKAVTHVTELTDHHRIYTSDDRFRLLQKLMKQLDLHKEHSVKFNGYRETVMPKRNDLAHIRVEKNGFSRKFYDSKGAEVTAADMRALRVALLEFQEILDAAFPE</sequence>
<dbReference type="EMBL" id="VHLH01000027">
    <property type="protein sequence ID" value="TPW26712.1"/>
    <property type="molecule type" value="Genomic_DNA"/>
</dbReference>
<evidence type="ECO:0000313" key="4">
    <source>
        <dbReference type="EMBL" id="TPW26712.1"/>
    </source>
</evidence>
<keyword evidence="1" id="KW-0597">Phosphoprotein</keyword>
<evidence type="ECO:0000256" key="2">
    <source>
        <dbReference type="SAM" id="Coils"/>
    </source>
</evidence>
<dbReference type="SUPFAM" id="SSF52172">
    <property type="entry name" value="CheY-like"/>
    <property type="match status" value="1"/>
</dbReference>
<dbReference type="Gene3D" id="3.40.50.2300">
    <property type="match status" value="1"/>
</dbReference>
<dbReference type="CDD" id="cd00156">
    <property type="entry name" value="REC"/>
    <property type="match status" value="1"/>
</dbReference>
<dbReference type="OrthoDB" id="7284229at2"/>
<name>A0A506TXE1_9HYPH</name>
<dbReference type="AlphaFoldDB" id="A0A506TXE1"/>
<dbReference type="PROSITE" id="PS50110">
    <property type="entry name" value="RESPONSE_REGULATORY"/>
    <property type="match status" value="1"/>
</dbReference>
<accession>A0A506TXE1</accession>